<evidence type="ECO:0000313" key="3">
    <source>
        <dbReference type="Proteomes" id="UP000284842"/>
    </source>
</evidence>
<proteinExistence type="predicted"/>
<sequence>MPLIEPGDDLIEPWTDTVPYHGRRFLLLGATGSGKSTFIEALAGSGQRLGISGSTLESVTQDVQTFRLLNLRPVYLVDTPGFSDVKMSEIQILNKIHEWQATNGYIHCVFYFVRITDKRIGRSARRLIKIIKGLGLSHHSLIIVTTMWDTIHEEEARKRADYYFAYLRDFVWEFQIKWGAQILRFENTQISAFEVLRASKPWSGLSDDLFHLRDGTSSIAPIVYEDLLDRIQNASQQRMMRIL</sequence>
<reference evidence="2 3" key="1">
    <citation type="journal article" date="2018" name="Evol. Lett.">
        <title>Horizontal gene cluster transfer increased hallucinogenic mushroom diversity.</title>
        <authorList>
            <person name="Reynolds H.T."/>
            <person name="Vijayakumar V."/>
            <person name="Gluck-Thaler E."/>
            <person name="Korotkin H.B."/>
            <person name="Matheny P.B."/>
            <person name="Slot J.C."/>
        </authorList>
    </citation>
    <scope>NUCLEOTIDE SEQUENCE [LARGE SCALE GENOMIC DNA]</scope>
    <source>
        <strain evidence="2 3">2629</strain>
    </source>
</reference>
<dbReference type="SUPFAM" id="SSF52540">
    <property type="entry name" value="P-loop containing nucleoside triphosphate hydrolases"/>
    <property type="match status" value="1"/>
</dbReference>
<protein>
    <recommendedName>
        <fullName evidence="1">G domain-containing protein</fullName>
    </recommendedName>
</protein>
<dbReference type="InterPro" id="IPR006073">
    <property type="entry name" value="GTP-bd"/>
</dbReference>
<dbReference type="GO" id="GO:0005525">
    <property type="term" value="F:GTP binding"/>
    <property type="evidence" value="ECO:0007669"/>
    <property type="project" value="InterPro"/>
</dbReference>
<accession>A0A409YRJ5</accession>
<dbReference type="AlphaFoldDB" id="A0A409YRJ5"/>
<dbReference type="Gene3D" id="3.40.50.300">
    <property type="entry name" value="P-loop containing nucleotide triphosphate hydrolases"/>
    <property type="match status" value="1"/>
</dbReference>
<keyword evidence="3" id="KW-1185">Reference proteome</keyword>
<name>A0A409YRJ5_9AGAR</name>
<dbReference type="InterPro" id="IPR027417">
    <property type="entry name" value="P-loop_NTPase"/>
</dbReference>
<feature type="domain" description="G" evidence="1">
    <location>
        <begin position="25"/>
        <end position="132"/>
    </location>
</feature>
<dbReference type="Proteomes" id="UP000284842">
    <property type="component" value="Unassembled WGS sequence"/>
</dbReference>
<dbReference type="InParanoid" id="A0A409YRJ5"/>
<evidence type="ECO:0000259" key="1">
    <source>
        <dbReference type="Pfam" id="PF01926"/>
    </source>
</evidence>
<dbReference type="EMBL" id="NHTK01000779">
    <property type="protein sequence ID" value="PPR05630.1"/>
    <property type="molecule type" value="Genomic_DNA"/>
</dbReference>
<organism evidence="2 3">
    <name type="scientific">Panaeolus cyanescens</name>
    <dbReference type="NCBI Taxonomy" id="181874"/>
    <lineage>
        <taxon>Eukaryota</taxon>
        <taxon>Fungi</taxon>
        <taxon>Dikarya</taxon>
        <taxon>Basidiomycota</taxon>
        <taxon>Agaricomycotina</taxon>
        <taxon>Agaricomycetes</taxon>
        <taxon>Agaricomycetidae</taxon>
        <taxon>Agaricales</taxon>
        <taxon>Agaricineae</taxon>
        <taxon>Galeropsidaceae</taxon>
        <taxon>Panaeolus</taxon>
    </lineage>
</organism>
<comment type="caution">
    <text evidence="2">The sequence shown here is derived from an EMBL/GenBank/DDBJ whole genome shotgun (WGS) entry which is preliminary data.</text>
</comment>
<evidence type="ECO:0000313" key="2">
    <source>
        <dbReference type="EMBL" id="PPR05630.1"/>
    </source>
</evidence>
<dbReference type="STRING" id="181874.A0A409YRJ5"/>
<gene>
    <name evidence="2" type="ORF">CVT24_002887</name>
</gene>
<dbReference type="Pfam" id="PF01926">
    <property type="entry name" value="MMR_HSR1"/>
    <property type="match status" value="1"/>
</dbReference>
<dbReference type="OrthoDB" id="8954335at2759"/>